<gene>
    <name evidence="1" type="ORF">LCGC14_1616710</name>
</gene>
<dbReference type="AlphaFoldDB" id="A0A0F9ITJ6"/>
<sequence length="85" mass="10027">MSNNNVVQLSQEQVQRVKRLLTNRKVDDGSTFTDIAQRVVNTGLWQLEYRQKQNNTEKRREERRVMKMVREDPELAVKCGLAHKS</sequence>
<protein>
    <submittedName>
        <fullName evidence="1">Uncharacterized protein</fullName>
    </submittedName>
</protein>
<name>A0A0F9ITJ6_9ZZZZ</name>
<proteinExistence type="predicted"/>
<organism evidence="1">
    <name type="scientific">marine sediment metagenome</name>
    <dbReference type="NCBI Taxonomy" id="412755"/>
    <lineage>
        <taxon>unclassified sequences</taxon>
        <taxon>metagenomes</taxon>
        <taxon>ecological metagenomes</taxon>
    </lineage>
</organism>
<comment type="caution">
    <text evidence="1">The sequence shown here is derived from an EMBL/GenBank/DDBJ whole genome shotgun (WGS) entry which is preliminary data.</text>
</comment>
<evidence type="ECO:0000313" key="1">
    <source>
        <dbReference type="EMBL" id="KKM23294.1"/>
    </source>
</evidence>
<reference evidence="1" key="1">
    <citation type="journal article" date="2015" name="Nature">
        <title>Complex archaea that bridge the gap between prokaryotes and eukaryotes.</title>
        <authorList>
            <person name="Spang A."/>
            <person name="Saw J.H."/>
            <person name="Jorgensen S.L."/>
            <person name="Zaremba-Niedzwiedzka K."/>
            <person name="Martijn J."/>
            <person name="Lind A.E."/>
            <person name="van Eijk R."/>
            <person name="Schleper C."/>
            <person name="Guy L."/>
            <person name="Ettema T.J."/>
        </authorList>
    </citation>
    <scope>NUCLEOTIDE SEQUENCE</scope>
</reference>
<dbReference type="EMBL" id="LAZR01013153">
    <property type="protein sequence ID" value="KKM23294.1"/>
    <property type="molecule type" value="Genomic_DNA"/>
</dbReference>
<accession>A0A0F9ITJ6</accession>